<keyword evidence="3 8" id="KW-0329">Glyoxylate bypass</keyword>
<dbReference type="InterPro" id="IPR019830">
    <property type="entry name" value="Malate_synthase_CS"/>
</dbReference>
<dbReference type="PANTHER" id="PTHR42902">
    <property type="entry name" value="MALATE SYNTHASE"/>
    <property type="match status" value="1"/>
</dbReference>
<dbReference type="Pfam" id="PF01274">
    <property type="entry name" value="MS_TIM-barrel"/>
    <property type="match status" value="1"/>
</dbReference>
<feature type="domain" description="Malate synthase TIM barrel" evidence="9">
    <location>
        <begin position="158"/>
        <end position="400"/>
    </location>
</feature>
<evidence type="ECO:0000313" key="13">
    <source>
        <dbReference type="Proteomes" id="UP001182556"/>
    </source>
</evidence>
<evidence type="ECO:0000313" key="12">
    <source>
        <dbReference type="EMBL" id="KAK1921170.1"/>
    </source>
</evidence>
<dbReference type="InterPro" id="IPR048356">
    <property type="entry name" value="MS_N"/>
</dbReference>
<dbReference type="AlphaFoldDB" id="A0AAD9CTE9"/>
<dbReference type="InterPro" id="IPR048355">
    <property type="entry name" value="MS_C"/>
</dbReference>
<dbReference type="SUPFAM" id="SSF51645">
    <property type="entry name" value="Malate synthase G"/>
    <property type="match status" value="1"/>
</dbReference>
<dbReference type="Pfam" id="PF20656">
    <property type="entry name" value="MS_N"/>
    <property type="match status" value="1"/>
</dbReference>
<dbReference type="Gene3D" id="3.20.20.360">
    <property type="entry name" value="Malate synthase, domain 3"/>
    <property type="match status" value="1"/>
</dbReference>
<comment type="similarity">
    <text evidence="1 8">Belongs to the malate synthase family.</text>
</comment>
<dbReference type="FunFam" id="1.20.1220.12:FF:000001">
    <property type="entry name" value="Malate synthase"/>
    <property type="match status" value="1"/>
</dbReference>
<dbReference type="FunFam" id="3.20.20.360:FF:000001">
    <property type="entry name" value="Malate synthase"/>
    <property type="match status" value="1"/>
</dbReference>
<feature type="domain" description="Malate synthase N-terminal" evidence="10">
    <location>
        <begin position="7"/>
        <end position="68"/>
    </location>
</feature>
<comment type="caution">
    <text evidence="12">The sequence shown here is derived from an EMBL/GenBank/DDBJ whole genome shotgun (WGS) entry which is preliminary data.</text>
</comment>
<dbReference type="EMBL" id="JAODAN010000011">
    <property type="protein sequence ID" value="KAK1921170.1"/>
    <property type="molecule type" value="Genomic_DNA"/>
</dbReference>
<dbReference type="EC" id="2.3.3.9" evidence="2 8"/>
<name>A0AAD9CTE9_PAPLA</name>
<evidence type="ECO:0000256" key="4">
    <source>
        <dbReference type="ARBA" id="ARBA00022532"/>
    </source>
</evidence>
<dbReference type="GO" id="GO:0006097">
    <property type="term" value="P:glyoxylate cycle"/>
    <property type="evidence" value="ECO:0007669"/>
    <property type="project" value="UniProtKB-KW"/>
</dbReference>
<keyword evidence="13" id="KW-1185">Reference proteome</keyword>
<dbReference type="GO" id="GO:0006099">
    <property type="term" value="P:tricarboxylic acid cycle"/>
    <property type="evidence" value="ECO:0007669"/>
    <property type="project" value="UniProtKB-KW"/>
</dbReference>
<organism evidence="12 13">
    <name type="scientific">Papiliotrema laurentii</name>
    <name type="common">Cryptococcus laurentii</name>
    <dbReference type="NCBI Taxonomy" id="5418"/>
    <lineage>
        <taxon>Eukaryota</taxon>
        <taxon>Fungi</taxon>
        <taxon>Dikarya</taxon>
        <taxon>Basidiomycota</taxon>
        <taxon>Agaricomycotina</taxon>
        <taxon>Tremellomycetes</taxon>
        <taxon>Tremellales</taxon>
        <taxon>Rhynchogastremaceae</taxon>
        <taxon>Papiliotrema</taxon>
    </lineage>
</organism>
<evidence type="ECO:0000259" key="10">
    <source>
        <dbReference type="Pfam" id="PF20656"/>
    </source>
</evidence>
<evidence type="ECO:0000256" key="5">
    <source>
        <dbReference type="ARBA" id="ARBA00022679"/>
    </source>
</evidence>
<keyword evidence="5 8" id="KW-0808">Transferase</keyword>
<dbReference type="Pfam" id="PF20659">
    <property type="entry name" value="MS_C"/>
    <property type="match status" value="1"/>
</dbReference>
<proteinExistence type="inferred from homology"/>
<feature type="active site" description="Proton donor" evidence="7">
    <location>
        <position position="443"/>
    </location>
</feature>
<feature type="active site" description="Proton acceptor" evidence="7">
    <location>
        <position position="162"/>
    </location>
</feature>
<dbReference type="CDD" id="cd00727">
    <property type="entry name" value="malate_synt_A"/>
    <property type="match status" value="1"/>
</dbReference>
<dbReference type="GO" id="GO:0004474">
    <property type="term" value="F:malate synthase activity"/>
    <property type="evidence" value="ECO:0007669"/>
    <property type="project" value="UniProtKB-EC"/>
</dbReference>
<dbReference type="InterPro" id="IPR006252">
    <property type="entry name" value="Malate_synthA"/>
</dbReference>
<evidence type="ECO:0000256" key="2">
    <source>
        <dbReference type="ARBA" id="ARBA00012636"/>
    </source>
</evidence>
<evidence type="ECO:0000256" key="3">
    <source>
        <dbReference type="ARBA" id="ARBA00022435"/>
    </source>
</evidence>
<dbReference type="PANTHER" id="PTHR42902:SF1">
    <property type="entry name" value="MALATE SYNTHASE 1-RELATED"/>
    <property type="match status" value="1"/>
</dbReference>
<dbReference type="InterPro" id="IPR046363">
    <property type="entry name" value="MS_N_TIM-barrel_dom"/>
</dbReference>
<evidence type="ECO:0000259" key="11">
    <source>
        <dbReference type="Pfam" id="PF20659"/>
    </source>
</evidence>
<dbReference type="PROSITE" id="PS00510">
    <property type="entry name" value="MALATE_SYNTHASE"/>
    <property type="match status" value="1"/>
</dbReference>
<evidence type="ECO:0000256" key="8">
    <source>
        <dbReference type="RuleBase" id="RU000555"/>
    </source>
</evidence>
<protein>
    <recommendedName>
        <fullName evidence="2 8">Malate synthase</fullName>
        <ecNumber evidence="2 8">2.3.3.9</ecNumber>
    </recommendedName>
</protein>
<dbReference type="GO" id="GO:0005782">
    <property type="term" value="C:peroxisomal matrix"/>
    <property type="evidence" value="ECO:0007669"/>
    <property type="project" value="TreeGrafter"/>
</dbReference>
<dbReference type="PIRSF" id="PIRSF001363">
    <property type="entry name" value="Malate_synth"/>
    <property type="match status" value="1"/>
</dbReference>
<gene>
    <name evidence="12" type="ORF">DB88DRAFT_443573</name>
</gene>
<feature type="domain" description="Malate synthase C-terminal" evidence="11">
    <location>
        <begin position="408"/>
        <end position="525"/>
    </location>
</feature>
<sequence length="538" mass="59759">MSLPTGVHLTSPIPKGAEGILSPDALAFLAVIHRTFNDRRKELLANRKKVQAELDKGKSLGFLPETAHIRQSPSWQCAPPARGLEDRRVEITGPTDRKMVINALNSGAKTFMADLEDSNSPTWSNMVLGQLNLHDAIRRQIDFETNGKQYKLVENPAVLLVRPRGWHLEESHVLIDGQPVSGSLFDFSIYFYHNAAELVKRGSGPYFYLPKMEHHLEARLWNDVFCLATSKLGLPQGTIRATVLIETLPAAFQMEEILYELKEHSAGLNCGRWDYIFSFIKTQRANKNAIMPDRSDVTMTAPFMDAYVKLLIQTCHKRKVAAMGGMAALIPIKNDPVANEAAMNKVRNDKKREVEAGHDGTWVAHPGLIPIAMEVFDNHMKGPNQYHVRREDVTVTDKQIYNPKCEGKITEGGVRGNIQAALSYCAAWIGGNGCVPINNLMEDAATAEIARVQLWQWVKYGSKTDSGKKIDAAFLQPIFSEEAAKVAQTPGIKAENVKIASEYLIGDIKSTWPADFLTSDLARHLDAEHQPSGNKSSL</sequence>
<dbReference type="NCBIfam" id="TIGR01344">
    <property type="entry name" value="malate_syn_A"/>
    <property type="match status" value="1"/>
</dbReference>
<dbReference type="Gene3D" id="1.20.1220.12">
    <property type="entry name" value="Malate synthase, domain III"/>
    <property type="match status" value="1"/>
</dbReference>
<dbReference type="Proteomes" id="UP001182556">
    <property type="component" value="Unassembled WGS sequence"/>
</dbReference>
<dbReference type="InterPro" id="IPR011076">
    <property type="entry name" value="Malate_synth_sf"/>
</dbReference>
<evidence type="ECO:0000259" key="9">
    <source>
        <dbReference type="Pfam" id="PF01274"/>
    </source>
</evidence>
<reference evidence="12" key="1">
    <citation type="submission" date="2023-02" db="EMBL/GenBank/DDBJ databases">
        <title>Identification and recombinant expression of a fungal hydrolase from Papiliotrema laurentii that hydrolyzes apple cutin and clears colloidal polyester polyurethane.</title>
        <authorList>
            <consortium name="DOE Joint Genome Institute"/>
            <person name="Roman V.A."/>
            <person name="Bojanowski C."/>
            <person name="Crable B.R."/>
            <person name="Wagner D.N."/>
            <person name="Hung C.S."/>
            <person name="Nadeau L.J."/>
            <person name="Schratz L."/>
            <person name="Haridas S."/>
            <person name="Pangilinan J."/>
            <person name="Lipzen A."/>
            <person name="Na H."/>
            <person name="Yan M."/>
            <person name="Ng V."/>
            <person name="Grigoriev I.V."/>
            <person name="Spatafora J.W."/>
            <person name="Barlow D."/>
            <person name="Biffinger J."/>
            <person name="Kelley-Loughnane N."/>
            <person name="Varaljay V.A."/>
            <person name="Crookes-Goodson W.J."/>
        </authorList>
    </citation>
    <scope>NUCLEOTIDE SEQUENCE</scope>
    <source>
        <strain evidence="12">5307AH</strain>
    </source>
</reference>
<comment type="pathway">
    <text evidence="8">Carbohydrate metabolism; glyoxylate cycle; (S)-malate from isocitrate: step 2/2.</text>
</comment>
<comment type="catalytic activity">
    <reaction evidence="6 8">
        <text>glyoxylate + acetyl-CoA + H2O = (S)-malate + CoA + H(+)</text>
        <dbReference type="Rhea" id="RHEA:18181"/>
        <dbReference type="ChEBI" id="CHEBI:15377"/>
        <dbReference type="ChEBI" id="CHEBI:15378"/>
        <dbReference type="ChEBI" id="CHEBI:15589"/>
        <dbReference type="ChEBI" id="CHEBI:36655"/>
        <dbReference type="ChEBI" id="CHEBI:57287"/>
        <dbReference type="ChEBI" id="CHEBI:57288"/>
        <dbReference type="EC" id="2.3.3.9"/>
    </reaction>
</comment>
<evidence type="ECO:0000256" key="7">
    <source>
        <dbReference type="PIRSR" id="PIRSR001363-1"/>
    </source>
</evidence>
<evidence type="ECO:0000256" key="6">
    <source>
        <dbReference type="ARBA" id="ARBA00047918"/>
    </source>
</evidence>
<evidence type="ECO:0000256" key="1">
    <source>
        <dbReference type="ARBA" id="ARBA00006394"/>
    </source>
</evidence>
<keyword evidence="4 8" id="KW-0816">Tricarboxylic acid cycle</keyword>
<accession>A0AAD9CTE9</accession>
<dbReference type="InterPro" id="IPR001465">
    <property type="entry name" value="Malate_synthase_TIM"/>
</dbReference>
<dbReference type="InterPro" id="IPR044856">
    <property type="entry name" value="Malate_synth_C_sf"/>
</dbReference>